<keyword evidence="2" id="KW-0472">Membrane</keyword>
<dbReference type="RefSeq" id="WP_000071275.1">
    <property type="nucleotide sequence ID" value="NZ_CP041999.1"/>
</dbReference>
<evidence type="ECO:0000256" key="2">
    <source>
        <dbReference type="SAM" id="Phobius"/>
    </source>
</evidence>
<feature type="transmembrane region" description="Helical" evidence="2">
    <location>
        <begin position="591"/>
        <end position="618"/>
    </location>
</feature>
<sequence length="882" mass="92012">MSNRSYTVQAILKATDTNFTSTMNKVQSAAQATIDKIKSIKDSNISTLGKIGEYTTMVGQGMQSVGRSLSKYVTLPIVGLGVAAAKTFGDFESQMNRVKAISGATGADFEKLRKQAIDLGASSVFSAKEVAQGQEMMASAGFNANQILAASPGVMSLAAASGGDLALASEAAATAVNMFSLNASEATHVADVFAKAAADTNSEVADMAEALKYAGPVAGAMGISMEETAAAIGIMSNAGIKGSQAGTTLRTAITRLAKPTDQMQAVIDGLGLSFFDTNGKMRSLTEITGQLREKMSGLTDQQKSAALSILFGKESLSGMLALINATPGELSKLTEGLKNSKGAADKMANTMNSGLKGTIEQLKGSLETAGITIGGILNPLLQGVIGKIQAVIDWFNKLSPAGQKLAVIIGGIGAALGPLLVIFGTVIIFIGQVTASLAGVSTAFTAIAGIFSIISGPVILVVAAIGAFIAALVVAWNTSETFRNTIISGWKSMVDAVTPLIETLKQLILSIFTFIQANSATFIGGLKLAWSALVEALSGLFLVITGVVQVGMSVINTTIKVILAIINGDWNAAWTAIKSGVGAIWEGIKNIIIGGLTFLVSLFVSMLGVFVSVFSAGWSAIKGIFSVTLKFLVNVVAAGMSAIGNEISSKINTAKSVAILAFNAMKNGISTAINAAKEVVSSVVNRIKNILNSLANINLGAAGRAIMDGFLNGLTSAFEKVKNFVGGIAGWIQEHKGPISYDRTLLIPAGRAIMGGFNKSLTDSFEPVKKNVSSMASRISEEFQNGLNKLKDINISEITEGLQSSFDVTHYASFGGLNDSARKLEDDRFVALKDAVLAIRDFANRDVVVTVNGKELARTAGDNFTEYQKQKEIMNNRMKGLI</sequence>
<keyword evidence="2" id="KW-1133">Transmembrane helix</keyword>
<keyword evidence="1" id="KW-1188">Viral release from host cell</keyword>
<dbReference type="PROSITE" id="PS50206">
    <property type="entry name" value="RHODANESE_3"/>
    <property type="match status" value="1"/>
</dbReference>
<dbReference type="Pfam" id="PF10145">
    <property type="entry name" value="PhageMin_Tail"/>
    <property type="match status" value="1"/>
</dbReference>
<evidence type="ECO:0000259" key="3">
    <source>
        <dbReference type="PROSITE" id="PS50206"/>
    </source>
</evidence>
<dbReference type="AlphaFoldDB" id="A0AAW3HTY8"/>
<evidence type="ECO:0000313" key="4">
    <source>
        <dbReference type="EMBL" id="KLJ29759.1"/>
    </source>
</evidence>
<accession>A0AAW3HTY8</accession>
<reference evidence="4 5" key="1">
    <citation type="journal article" date="2015" name="PLoS ONE">
        <title>Genomic analysis reveals the molecular basis for capsule loss in the group B streptococcus population.</title>
        <authorList>
            <consortium name="DEVANI Consortium"/>
            <person name="Rosini R."/>
            <person name="Campisi E."/>
            <person name="De Chiara M."/>
            <person name="Tettelin H."/>
            <person name="Rinaudo D."/>
            <person name="Toniolo C."/>
            <person name="Metruccio M."/>
            <person name="Guidotti S."/>
            <person name="Sorensen U.B."/>
            <person name="Kilian M."/>
            <person name="Ramirez M."/>
            <person name="Janulczyk R."/>
            <person name="Donati C."/>
            <person name="Grandi G."/>
            <person name="Margarit I."/>
        </authorList>
    </citation>
    <scope>NUCLEOTIDE SEQUENCE [LARGE SCALE GENOMIC DNA]</scope>
    <source>
        <strain evidence="4 5">ES-PW-063</strain>
    </source>
</reference>
<gene>
    <name evidence="4" type="ORF">WA45_05280</name>
</gene>
<feature type="transmembrane region" description="Helical" evidence="2">
    <location>
        <begin position="507"/>
        <end position="530"/>
    </location>
</feature>
<name>A0AAW3HTY8_STRAG</name>
<dbReference type="NCBIfam" id="TIGR01760">
    <property type="entry name" value="tape_meas_TP901"/>
    <property type="match status" value="1"/>
</dbReference>
<feature type="transmembrane region" description="Helical" evidence="2">
    <location>
        <begin position="536"/>
        <end position="555"/>
    </location>
</feature>
<keyword evidence="2" id="KW-0812">Transmembrane</keyword>
<feature type="transmembrane region" description="Helical" evidence="2">
    <location>
        <begin position="405"/>
        <end position="431"/>
    </location>
</feature>
<dbReference type="PANTHER" id="PTHR37813:SF1">
    <property type="entry name" value="FELS-2 PROPHAGE PROTEIN"/>
    <property type="match status" value="1"/>
</dbReference>
<feature type="transmembrane region" description="Helical" evidence="2">
    <location>
        <begin position="443"/>
        <end position="476"/>
    </location>
</feature>
<dbReference type="PANTHER" id="PTHR37813">
    <property type="entry name" value="FELS-2 PROPHAGE PROTEIN"/>
    <property type="match status" value="1"/>
</dbReference>
<proteinExistence type="predicted"/>
<protein>
    <submittedName>
        <fullName evidence="4">Tail protein</fullName>
    </submittedName>
</protein>
<dbReference type="InterPro" id="IPR001763">
    <property type="entry name" value="Rhodanese-like_dom"/>
</dbReference>
<dbReference type="Proteomes" id="UP000035174">
    <property type="component" value="Unassembled WGS sequence"/>
</dbReference>
<dbReference type="InterPro" id="IPR010090">
    <property type="entry name" value="Phage_tape_meas"/>
</dbReference>
<comment type="caution">
    <text evidence="4">The sequence shown here is derived from an EMBL/GenBank/DDBJ whole genome shotgun (WGS) entry which is preliminary data.</text>
</comment>
<evidence type="ECO:0000313" key="5">
    <source>
        <dbReference type="Proteomes" id="UP000035174"/>
    </source>
</evidence>
<organism evidence="4 5">
    <name type="scientific">Streptococcus agalactiae</name>
    <dbReference type="NCBI Taxonomy" id="1311"/>
    <lineage>
        <taxon>Bacteria</taxon>
        <taxon>Bacillati</taxon>
        <taxon>Bacillota</taxon>
        <taxon>Bacilli</taxon>
        <taxon>Lactobacillales</taxon>
        <taxon>Streptococcaceae</taxon>
        <taxon>Streptococcus</taxon>
    </lineage>
</organism>
<feature type="transmembrane region" description="Helical" evidence="2">
    <location>
        <begin position="624"/>
        <end position="643"/>
    </location>
</feature>
<evidence type="ECO:0000256" key="1">
    <source>
        <dbReference type="ARBA" id="ARBA00022612"/>
    </source>
</evidence>
<feature type="domain" description="Rhodanese" evidence="3">
    <location>
        <begin position="718"/>
        <end position="740"/>
    </location>
</feature>
<dbReference type="EMBL" id="LCVB01000027">
    <property type="protein sequence ID" value="KLJ29759.1"/>
    <property type="molecule type" value="Genomic_DNA"/>
</dbReference>